<proteinExistence type="predicted"/>
<dbReference type="SUPFAM" id="SSF51126">
    <property type="entry name" value="Pectin lyase-like"/>
    <property type="match status" value="1"/>
</dbReference>
<organism evidence="2 3">
    <name type="scientific">Caballeronia sordidicola</name>
    <name type="common">Burkholderia sordidicola</name>
    <dbReference type="NCBI Taxonomy" id="196367"/>
    <lineage>
        <taxon>Bacteria</taxon>
        <taxon>Pseudomonadati</taxon>
        <taxon>Pseudomonadota</taxon>
        <taxon>Betaproteobacteria</taxon>
        <taxon>Burkholderiales</taxon>
        <taxon>Burkholderiaceae</taxon>
        <taxon>Caballeronia</taxon>
    </lineage>
</organism>
<dbReference type="EMBL" id="NBTY01000093">
    <property type="protein sequence ID" value="OTP73941.1"/>
    <property type="molecule type" value="Genomic_DNA"/>
</dbReference>
<accession>A0A242MRI7</accession>
<gene>
    <name evidence="2" type="ORF">PAMC26510_17445</name>
</gene>
<dbReference type="AlphaFoldDB" id="A0A242MRI7"/>
<evidence type="ECO:0000313" key="2">
    <source>
        <dbReference type="EMBL" id="OTP73941.1"/>
    </source>
</evidence>
<evidence type="ECO:0000313" key="3">
    <source>
        <dbReference type="Proteomes" id="UP000194546"/>
    </source>
</evidence>
<dbReference type="Gene3D" id="2.160.20.10">
    <property type="entry name" value="Single-stranded right-handed beta-helix, Pectin lyase-like"/>
    <property type="match status" value="1"/>
</dbReference>
<name>A0A242MRI7_CABSO</name>
<sequence length="708" mass="74167">MTVSGEQLKQFPSAGPTQDADLLYTSQSGSEAATPASQLAAYANAKVNPANLPYRNALSGTEKISLLQSGSLVYATVTDLATTNATRETFVAGSGFTPGTTASITLAGTYGSINNIGVYFDDARQFDCSLSGNTLTFNPVVPAGIQAITIVGGSARTIGVPSASTVGDQQLTWGNVLNRVVDSIAALQLLNPAIYTRAFATGYYAPGDGGGGAYWYSATSTATVNNGTIIASLTGVGRWLLGYQTSVVPEQFGALGNGTGNDAPAINAALMAVGVVTPRPSSTYRITQPIIVPYGAVLEGPGKGLFTGVRYQTFGTQGWYHPQGVSAIAVDFGGGSTNEANSAVQLAAQATVQGISFYYPSQSAATLTPTLYPPTIALTPGTQSNVSSQTVTTPSVVSCHFANPYRAISFSQIHNSGFVSQCTGYAYDNFAYFDNSYDTNRMENCQINEVYSYYGDFPATSMLAYQYATTTSECVRVGHADAMEISNVYSFGFYKGLSFNVFNTGSPNGIFVNGGGWEGCFFPVIMATQFRRITLRGVQLGSQPLGVSGGGPSVTVGVPTNTGITSEVRLIGCTSFSSVQAAVSLSNVNGVTIEACEWYNSNQTNAGFVTGVFQISGCNTVKVIGNHIEQNSGNPNGQYFNVGNSSGVIVANNTYTGQQLVNSNLFFNSCTAVRCSNNIEQLVNHSIVGTGVVFNACTQATSDNYIQY</sequence>
<dbReference type="InterPro" id="IPR011050">
    <property type="entry name" value="Pectin_lyase_fold/virulence"/>
</dbReference>
<evidence type="ECO:0000256" key="1">
    <source>
        <dbReference type="SAM" id="MobiDB-lite"/>
    </source>
</evidence>
<dbReference type="Proteomes" id="UP000194546">
    <property type="component" value="Unassembled WGS sequence"/>
</dbReference>
<protein>
    <submittedName>
        <fullName evidence="2">Uncharacterized protein</fullName>
    </submittedName>
</protein>
<feature type="region of interest" description="Disordered" evidence="1">
    <location>
        <begin position="1"/>
        <end position="21"/>
    </location>
</feature>
<comment type="caution">
    <text evidence="2">The sequence shown here is derived from an EMBL/GenBank/DDBJ whole genome shotgun (WGS) entry which is preliminary data.</text>
</comment>
<dbReference type="InterPro" id="IPR012334">
    <property type="entry name" value="Pectin_lyas_fold"/>
</dbReference>
<reference evidence="2 3" key="1">
    <citation type="submission" date="2017-03" db="EMBL/GenBank/DDBJ databases">
        <title>Genome analysis of strain PAMC 26510.</title>
        <authorList>
            <person name="Oh H.-M."/>
            <person name="Yang J.-A."/>
        </authorList>
    </citation>
    <scope>NUCLEOTIDE SEQUENCE [LARGE SCALE GENOMIC DNA]</scope>
    <source>
        <strain evidence="2 3">PAMC 26510</strain>
    </source>
</reference>
<dbReference type="RefSeq" id="WP_086381940.1">
    <property type="nucleotide sequence ID" value="NZ_NBTY01000093.1"/>
</dbReference>